<accession>A0A3E0IP69</accession>
<sequence length="60" mass="6695">MAFYENLVVLLSAGMILLPITIISLIINEYMKPMEIRSLKATFIMILLLVLCGIGLLLLT</sequence>
<feature type="transmembrane region" description="Helical" evidence="1">
    <location>
        <begin position="39"/>
        <end position="59"/>
    </location>
</feature>
<dbReference type="EMBL" id="QKXQ01000348">
    <property type="protein sequence ID" value="REH94551.1"/>
    <property type="molecule type" value="Genomic_DNA"/>
</dbReference>
<protein>
    <submittedName>
        <fullName evidence="2">Uncharacterized protein</fullName>
    </submittedName>
</protein>
<keyword evidence="1" id="KW-1133">Transmembrane helix</keyword>
<reference evidence="2 3" key="1">
    <citation type="journal article" date="2018" name="Vet. Microbiol.">
        <title>Characterisation of Staphylococcus felis isolated from cats using whole genome sequencing.</title>
        <authorList>
            <person name="Worthing K."/>
            <person name="Pang S."/>
            <person name="Trott D.J."/>
            <person name="Abraham S."/>
            <person name="Coombs G.W."/>
            <person name="Jordan D."/>
            <person name="McIntyre L."/>
            <person name="Davies M.R."/>
            <person name="Norris J."/>
        </authorList>
    </citation>
    <scope>NUCLEOTIDE SEQUENCE [LARGE SCALE GENOMIC DNA]</scope>
    <source>
        <strain evidence="2 3">F9</strain>
    </source>
</reference>
<dbReference type="RefSeq" id="WP_116094509.1">
    <property type="nucleotide sequence ID" value="NZ_QKXQ01000348.1"/>
</dbReference>
<gene>
    <name evidence="2" type="ORF">DOS83_07430</name>
</gene>
<comment type="caution">
    <text evidence="2">The sequence shown here is derived from an EMBL/GenBank/DDBJ whole genome shotgun (WGS) entry which is preliminary data.</text>
</comment>
<evidence type="ECO:0000313" key="3">
    <source>
        <dbReference type="Proteomes" id="UP000256562"/>
    </source>
</evidence>
<feature type="transmembrane region" description="Helical" evidence="1">
    <location>
        <begin position="6"/>
        <end position="27"/>
    </location>
</feature>
<keyword evidence="1" id="KW-0472">Membrane</keyword>
<organism evidence="2 3">
    <name type="scientific">Staphylococcus felis</name>
    <dbReference type="NCBI Taxonomy" id="46127"/>
    <lineage>
        <taxon>Bacteria</taxon>
        <taxon>Bacillati</taxon>
        <taxon>Bacillota</taxon>
        <taxon>Bacilli</taxon>
        <taxon>Bacillales</taxon>
        <taxon>Staphylococcaceae</taxon>
        <taxon>Staphylococcus</taxon>
    </lineage>
</organism>
<dbReference type="AlphaFoldDB" id="A0A3E0IP69"/>
<evidence type="ECO:0000313" key="2">
    <source>
        <dbReference type="EMBL" id="REH94551.1"/>
    </source>
</evidence>
<proteinExistence type="predicted"/>
<name>A0A3E0IP69_9STAP</name>
<evidence type="ECO:0000256" key="1">
    <source>
        <dbReference type="SAM" id="Phobius"/>
    </source>
</evidence>
<keyword evidence="1" id="KW-0812">Transmembrane</keyword>
<dbReference type="Proteomes" id="UP000256562">
    <property type="component" value="Unassembled WGS sequence"/>
</dbReference>